<dbReference type="AlphaFoldDB" id="A0A9X3P8J4"/>
<feature type="compositionally biased region" description="Basic and acidic residues" evidence="1">
    <location>
        <begin position="115"/>
        <end position="178"/>
    </location>
</feature>
<evidence type="ECO:0000256" key="1">
    <source>
        <dbReference type="SAM" id="MobiDB-lite"/>
    </source>
</evidence>
<feature type="region of interest" description="Disordered" evidence="1">
    <location>
        <begin position="96"/>
        <end position="234"/>
    </location>
</feature>
<comment type="caution">
    <text evidence="2">The sequence shown here is derived from an EMBL/GenBank/DDBJ whole genome shotgun (WGS) entry which is preliminary data.</text>
</comment>
<accession>A0A9X3P8J4</accession>
<dbReference type="EMBL" id="JAPZVP010000010">
    <property type="protein sequence ID" value="MDA1360708.1"/>
    <property type="molecule type" value="Genomic_DNA"/>
</dbReference>
<evidence type="ECO:0000313" key="2">
    <source>
        <dbReference type="EMBL" id="MDA1360708.1"/>
    </source>
</evidence>
<proteinExistence type="predicted"/>
<sequence length="234" mass="25404">MKPGLKVAGAIGVGYVLGRKHKMRAAFTLGAMAAAGQLGHVRDVLKEQAAEKLASSEGMGNLADPGKRLLEAGRTAAVAAVADRIGTFSDQLEERAEAVRYPRGKAEQETEAEPTEGKESKAHKGEESEGKEDESEKPKAKKDERKQTKGKESKGKESAEKDTEGDKAKKSKKSKDTEAQDDEPEAEKKKKPERASEQDQSEDEPDSDEQDGEKKRSSSREKATTGAPVRRKRT</sequence>
<dbReference type="RefSeq" id="WP_270110659.1">
    <property type="nucleotide sequence ID" value="NZ_JAPZVP010000010.1"/>
</dbReference>
<name>A0A9X3P8J4_9ACTN</name>
<feature type="compositionally biased region" description="Basic and acidic residues" evidence="1">
    <location>
        <begin position="96"/>
        <end position="108"/>
    </location>
</feature>
<keyword evidence="3" id="KW-1185">Reference proteome</keyword>
<feature type="compositionally biased region" description="Basic and acidic residues" evidence="1">
    <location>
        <begin position="212"/>
        <end position="223"/>
    </location>
</feature>
<gene>
    <name evidence="2" type="ORF">O1R50_13850</name>
</gene>
<organism evidence="2 3">
    <name type="scientific">Glycomyces luteolus</name>
    <dbReference type="NCBI Taxonomy" id="2670330"/>
    <lineage>
        <taxon>Bacteria</taxon>
        <taxon>Bacillati</taxon>
        <taxon>Actinomycetota</taxon>
        <taxon>Actinomycetes</taxon>
        <taxon>Glycomycetales</taxon>
        <taxon>Glycomycetaceae</taxon>
        <taxon>Glycomyces</taxon>
    </lineage>
</organism>
<dbReference type="Proteomes" id="UP001146067">
    <property type="component" value="Unassembled WGS sequence"/>
</dbReference>
<protein>
    <submittedName>
        <fullName evidence="2">Uncharacterized protein</fullName>
    </submittedName>
</protein>
<evidence type="ECO:0000313" key="3">
    <source>
        <dbReference type="Proteomes" id="UP001146067"/>
    </source>
</evidence>
<reference evidence="2" key="1">
    <citation type="submission" date="2022-12" db="EMBL/GenBank/DDBJ databases">
        <title>Gycomyces niveus sp.nov.,a novel actinomycete isolated from soil in Shouguan.</title>
        <authorList>
            <person name="Yang X."/>
        </authorList>
    </citation>
    <scope>NUCLEOTIDE SEQUENCE</scope>
    <source>
        <strain evidence="2">NEAU-A15</strain>
    </source>
</reference>
<feature type="compositionally biased region" description="Acidic residues" evidence="1">
    <location>
        <begin position="199"/>
        <end position="211"/>
    </location>
</feature>
<feature type="compositionally biased region" description="Basic and acidic residues" evidence="1">
    <location>
        <begin position="186"/>
        <end position="197"/>
    </location>
</feature>